<organism evidence="6 7">
    <name type="scientific">Mortierella alpina</name>
    <name type="common">Oleaginous fungus</name>
    <name type="synonym">Mortierella renispora</name>
    <dbReference type="NCBI Taxonomy" id="64518"/>
    <lineage>
        <taxon>Eukaryota</taxon>
        <taxon>Fungi</taxon>
        <taxon>Fungi incertae sedis</taxon>
        <taxon>Mucoromycota</taxon>
        <taxon>Mortierellomycotina</taxon>
        <taxon>Mortierellomycetes</taxon>
        <taxon>Mortierellales</taxon>
        <taxon>Mortierellaceae</taxon>
        <taxon>Mortierella</taxon>
    </lineage>
</organism>
<reference evidence="6" key="1">
    <citation type="journal article" date="2020" name="Fungal Divers.">
        <title>Resolving the Mortierellaceae phylogeny through synthesis of multi-gene phylogenetics and phylogenomics.</title>
        <authorList>
            <person name="Vandepol N."/>
            <person name="Liber J."/>
            <person name="Desiro A."/>
            <person name="Na H."/>
            <person name="Kennedy M."/>
            <person name="Barry K."/>
            <person name="Grigoriev I.V."/>
            <person name="Miller A.N."/>
            <person name="O'Donnell K."/>
            <person name="Stajich J.E."/>
            <person name="Bonito G."/>
        </authorList>
    </citation>
    <scope>NUCLEOTIDE SEQUENCE</scope>
    <source>
        <strain evidence="6">CK1249</strain>
    </source>
</reference>
<keyword evidence="7" id="KW-1185">Reference proteome</keyword>
<dbReference type="GO" id="GO:0003755">
    <property type="term" value="F:peptidyl-prolyl cis-trans isomerase activity"/>
    <property type="evidence" value="ECO:0007669"/>
    <property type="project" value="UniProtKB-UniRule"/>
</dbReference>
<proteinExistence type="inferred from homology"/>
<dbReference type="SUPFAM" id="SSF50891">
    <property type="entry name" value="Cyclophilin-like"/>
    <property type="match status" value="1"/>
</dbReference>
<keyword evidence="2 4" id="KW-0697">Rotamase</keyword>
<dbReference type="PIRSF" id="PIRSF001467">
    <property type="entry name" value="Peptidylpro_ismrse"/>
    <property type="match status" value="1"/>
</dbReference>
<keyword evidence="3 4" id="KW-0413">Isomerase</keyword>
<dbReference type="InterPro" id="IPR029000">
    <property type="entry name" value="Cyclophilin-like_dom_sf"/>
</dbReference>
<evidence type="ECO:0000256" key="3">
    <source>
        <dbReference type="ARBA" id="ARBA00023235"/>
    </source>
</evidence>
<evidence type="ECO:0000256" key="4">
    <source>
        <dbReference type="RuleBase" id="RU363019"/>
    </source>
</evidence>
<dbReference type="Gene3D" id="2.40.100.10">
    <property type="entry name" value="Cyclophilin-like"/>
    <property type="match status" value="1"/>
</dbReference>
<dbReference type="InterPro" id="IPR024936">
    <property type="entry name" value="Cyclophilin-type_PPIase"/>
</dbReference>
<dbReference type="PANTHER" id="PTHR45625:SF3">
    <property type="entry name" value="PEPTIDYL-PROLYL CIS-TRANS ISOMERASE B-RELATED"/>
    <property type="match status" value="1"/>
</dbReference>
<name>A0A9P6IS64_MORAP</name>
<evidence type="ECO:0000313" key="6">
    <source>
        <dbReference type="EMBL" id="KAF9945730.1"/>
    </source>
</evidence>
<evidence type="ECO:0000256" key="2">
    <source>
        <dbReference type="ARBA" id="ARBA00023110"/>
    </source>
</evidence>
<dbReference type="EC" id="5.2.1.8" evidence="4"/>
<dbReference type="Pfam" id="PF00160">
    <property type="entry name" value="Pro_isomerase"/>
    <property type="match status" value="1"/>
</dbReference>
<dbReference type="InterPro" id="IPR044666">
    <property type="entry name" value="Cyclophilin_A-like"/>
</dbReference>
<dbReference type="PRINTS" id="PR00153">
    <property type="entry name" value="CSAPPISMRASE"/>
</dbReference>
<dbReference type="EMBL" id="JAAAHY010002015">
    <property type="protein sequence ID" value="KAF9945730.1"/>
    <property type="molecule type" value="Genomic_DNA"/>
</dbReference>
<dbReference type="AlphaFoldDB" id="A0A9P6IS64"/>
<dbReference type="Proteomes" id="UP000738359">
    <property type="component" value="Unassembled WGS sequence"/>
</dbReference>
<comment type="function">
    <text evidence="4">PPIases accelerate the folding of proteins. It catalyzes the cis-trans isomerization of proline imidic peptide bonds in oligopeptides.</text>
</comment>
<protein>
    <recommendedName>
        <fullName evidence="4">Peptidyl-prolyl cis-trans isomerase</fullName>
        <shortName evidence="4">PPIase</shortName>
        <ecNumber evidence="4">5.2.1.8</ecNumber>
    </recommendedName>
</protein>
<gene>
    <name evidence="6" type="ORF">BGZ70_003645</name>
</gene>
<feature type="domain" description="PPIase cyclophilin-type" evidence="5">
    <location>
        <begin position="23"/>
        <end position="152"/>
    </location>
</feature>
<accession>A0A9P6IS64</accession>
<dbReference type="OrthoDB" id="271386at2759"/>
<dbReference type="PANTHER" id="PTHR45625">
    <property type="entry name" value="PEPTIDYL-PROLYL CIS-TRANS ISOMERASE-RELATED"/>
    <property type="match status" value="1"/>
</dbReference>
<dbReference type="PROSITE" id="PS50072">
    <property type="entry name" value="CSA_PPIASE_2"/>
    <property type="match status" value="1"/>
</dbReference>
<comment type="similarity">
    <text evidence="4">Belongs to the cyclophilin-type PPIase family.</text>
</comment>
<sequence>MGVSASTSVSVTLQTRLGNIELDLNALCKRGDYDNTHFFRITTEGVFIIQGGDPTNTGEGGKSFDGDVFEDENLAGSQYSSGTVAMANSGKDTNGSQFFIVYKDSQLPPAYTVFGHVASGLGIIQQVSSAGTADGSSDGKPRDQFIINKCIAK</sequence>
<evidence type="ECO:0000256" key="1">
    <source>
        <dbReference type="ARBA" id="ARBA00000971"/>
    </source>
</evidence>
<evidence type="ECO:0000313" key="7">
    <source>
        <dbReference type="Proteomes" id="UP000738359"/>
    </source>
</evidence>
<comment type="caution">
    <text evidence="6">The sequence shown here is derived from an EMBL/GenBank/DDBJ whole genome shotgun (WGS) entry which is preliminary data.</text>
</comment>
<dbReference type="CDD" id="cd00317">
    <property type="entry name" value="cyclophilin"/>
    <property type="match status" value="1"/>
</dbReference>
<dbReference type="InterPro" id="IPR002130">
    <property type="entry name" value="Cyclophilin-type_PPIase_dom"/>
</dbReference>
<evidence type="ECO:0000259" key="5">
    <source>
        <dbReference type="PROSITE" id="PS50072"/>
    </source>
</evidence>
<comment type="catalytic activity">
    <reaction evidence="1 4">
        <text>[protein]-peptidylproline (omega=180) = [protein]-peptidylproline (omega=0)</text>
        <dbReference type="Rhea" id="RHEA:16237"/>
        <dbReference type="Rhea" id="RHEA-COMP:10747"/>
        <dbReference type="Rhea" id="RHEA-COMP:10748"/>
        <dbReference type="ChEBI" id="CHEBI:83833"/>
        <dbReference type="ChEBI" id="CHEBI:83834"/>
        <dbReference type="EC" id="5.2.1.8"/>
    </reaction>
</comment>